<feature type="transmembrane region" description="Helical" evidence="1">
    <location>
        <begin position="154"/>
        <end position="176"/>
    </location>
</feature>
<evidence type="ECO:0000256" key="1">
    <source>
        <dbReference type="SAM" id="Phobius"/>
    </source>
</evidence>
<name>A0ABQ9P2B8_9PEZI</name>
<comment type="caution">
    <text evidence="2">The sequence shown here is derived from an EMBL/GenBank/DDBJ whole genome shotgun (WGS) entry which is preliminary data.</text>
</comment>
<dbReference type="InterPro" id="IPR050327">
    <property type="entry name" value="Proton-linked_MCT"/>
</dbReference>
<dbReference type="Proteomes" id="UP001172684">
    <property type="component" value="Unassembled WGS sequence"/>
</dbReference>
<feature type="transmembrane region" description="Helical" evidence="1">
    <location>
        <begin position="12"/>
        <end position="35"/>
    </location>
</feature>
<dbReference type="InterPro" id="IPR036259">
    <property type="entry name" value="MFS_trans_sf"/>
</dbReference>
<feature type="transmembrane region" description="Helical" evidence="1">
    <location>
        <begin position="111"/>
        <end position="134"/>
    </location>
</feature>
<keyword evidence="3" id="KW-1185">Reference proteome</keyword>
<protein>
    <recommendedName>
        <fullName evidence="4">Major facilitator superfamily (MFS) profile domain-containing protein</fullName>
    </recommendedName>
</protein>
<dbReference type="EMBL" id="JAPDRL010000007">
    <property type="protein sequence ID" value="KAJ9668398.1"/>
    <property type="molecule type" value="Genomic_DNA"/>
</dbReference>
<evidence type="ECO:0008006" key="4">
    <source>
        <dbReference type="Google" id="ProtNLM"/>
    </source>
</evidence>
<dbReference type="SUPFAM" id="SSF103473">
    <property type="entry name" value="MFS general substrate transporter"/>
    <property type="match status" value="1"/>
</dbReference>
<dbReference type="PANTHER" id="PTHR11360:SF284">
    <property type="entry name" value="EG:103B4.3 PROTEIN-RELATED"/>
    <property type="match status" value="1"/>
</dbReference>
<proteinExistence type="predicted"/>
<evidence type="ECO:0000313" key="3">
    <source>
        <dbReference type="Proteomes" id="UP001172684"/>
    </source>
</evidence>
<sequence length="180" mass="19584">MFFASFADTVWQIVLSQGVLFGIGGVMLNFVHVSIFSEWFENKKSKAMAIIWLGWGVGSLAFPVVLWGFVKTRFGLFAYALVFGLANGGYTNCMMPFFAEIAGSDGALFTTVHSLFSFLRGFAILSVGPVGVHLLRLGGEVAADSYAIGKYKYLVAYASGMTFASGALTLFSIHFWKPPK</sequence>
<feature type="transmembrane region" description="Helical" evidence="1">
    <location>
        <begin position="47"/>
        <end position="70"/>
    </location>
</feature>
<organism evidence="2 3">
    <name type="scientific">Coniosporium apollinis</name>
    <dbReference type="NCBI Taxonomy" id="61459"/>
    <lineage>
        <taxon>Eukaryota</taxon>
        <taxon>Fungi</taxon>
        <taxon>Dikarya</taxon>
        <taxon>Ascomycota</taxon>
        <taxon>Pezizomycotina</taxon>
        <taxon>Dothideomycetes</taxon>
        <taxon>Dothideomycetes incertae sedis</taxon>
        <taxon>Coniosporium</taxon>
    </lineage>
</organism>
<accession>A0ABQ9P2B8</accession>
<keyword evidence="1" id="KW-0812">Transmembrane</keyword>
<gene>
    <name evidence="2" type="ORF">H2201_001446</name>
</gene>
<dbReference type="PANTHER" id="PTHR11360">
    <property type="entry name" value="MONOCARBOXYLATE TRANSPORTER"/>
    <property type="match status" value="1"/>
</dbReference>
<dbReference type="Gene3D" id="1.20.1250.20">
    <property type="entry name" value="MFS general substrate transporter like domains"/>
    <property type="match status" value="1"/>
</dbReference>
<feature type="transmembrane region" description="Helical" evidence="1">
    <location>
        <begin position="76"/>
        <end position="99"/>
    </location>
</feature>
<reference evidence="2" key="1">
    <citation type="submission" date="2022-10" db="EMBL/GenBank/DDBJ databases">
        <title>Culturing micro-colonial fungi from biological soil crusts in the Mojave desert and describing Neophaeococcomyces mojavensis, and introducing the new genera and species Taxawa tesnikishii.</title>
        <authorList>
            <person name="Kurbessoian T."/>
            <person name="Stajich J.E."/>
        </authorList>
    </citation>
    <scope>NUCLEOTIDE SEQUENCE</scope>
    <source>
        <strain evidence="2">TK_1</strain>
    </source>
</reference>
<evidence type="ECO:0000313" key="2">
    <source>
        <dbReference type="EMBL" id="KAJ9668398.1"/>
    </source>
</evidence>
<keyword evidence="1" id="KW-1133">Transmembrane helix</keyword>
<keyword evidence="1" id="KW-0472">Membrane</keyword>